<dbReference type="RefSeq" id="WP_004040505.1">
    <property type="nucleotide sequence ID" value="NZ_AQFR02000003.1"/>
</dbReference>
<gene>
    <name evidence="2" type="ORF">E5351_06740</name>
</gene>
<name>A0A4S2BHR5_9LACO</name>
<feature type="signal peptide" evidence="1">
    <location>
        <begin position="1"/>
        <end position="23"/>
    </location>
</feature>
<feature type="chain" id="PRO_5020601315" description="Ada DNA repair metal-binding domain-containing protein" evidence="1">
    <location>
        <begin position="24"/>
        <end position="108"/>
    </location>
</feature>
<sequence length="108" mass="12751">MKIKKFMQILAIGLAMLVGVETATEVANINPTAHTVQAARRRYRRRRRRRVLDRTKIYTSTRPVIIGNRRSHIYHVYRQHAYRMNRGNAVYFRSEAAARAAGYRKSYR</sequence>
<organism evidence="2 3">
    <name type="scientific">Lactobacillus intestinalis</name>
    <dbReference type="NCBI Taxonomy" id="151781"/>
    <lineage>
        <taxon>Bacteria</taxon>
        <taxon>Bacillati</taxon>
        <taxon>Bacillota</taxon>
        <taxon>Bacilli</taxon>
        <taxon>Lactobacillales</taxon>
        <taxon>Lactobacillaceae</taxon>
        <taxon>Lactobacillus</taxon>
    </lineage>
</organism>
<proteinExistence type="predicted"/>
<dbReference type="AlphaFoldDB" id="A0A4S2BHR5"/>
<keyword evidence="1" id="KW-0732">Signal</keyword>
<evidence type="ECO:0000313" key="3">
    <source>
        <dbReference type="Proteomes" id="UP000309117"/>
    </source>
</evidence>
<evidence type="ECO:0008006" key="4">
    <source>
        <dbReference type="Google" id="ProtNLM"/>
    </source>
</evidence>
<evidence type="ECO:0000256" key="1">
    <source>
        <dbReference type="SAM" id="SignalP"/>
    </source>
</evidence>
<dbReference type="InterPro" id="IPR035451">
    <property type="entry name" value="Ada-like_dom_sf"/>
</dbReference>
<protein>
    <recommendedName>
        <fullName evidence="4">Ada DNA repair metal-binding domain-containing protein</fullName>
    </recommendedName>
</protein>
<dbReference type="Proteomes" id="UP000309117">
    <property type="component" value="Unassembled WGS sequence"/>
</dbReference>
<comment type="caution">
    <text evidence="2">The sequence shown here is derived from an EMBL/GenBank/DDBJ whole genome shotgun (WGS) entry which is preliminary data.</text>
</comment>
<reference evidence="2 3" key="1">
    <citation type="submission" date="2019-04" db="EMBL/GenBank/DDBJ databases">
        <title>Microbes associate with the intestines of laboratory mice.</title>
        <authorList>
            <person name="Navarre W."/>
            <person name="Wong E."/>
            <person name="Huang K."/>
            <person name="Tropini C."/>
            <person name="Ng K."/>
            <person name="Yu B."/>
        </authorList>
    </citation>
    <scope>NUCLEOTIDE SEQUENCE [LARGE SCALE GENOMIC DNA]</scope>
    <source>
        <strain evidence="2 3">NM61_E11</strain>
    </source>
</reference>
<dbReference type="SUPFAM" id="SSF57884">
    <property type="entry name" value="Ada DNA repair protein, N-terminal domain (N-Ada 10)"/>
    <property type="match status" value="1"/>
</dbReference>
<accession>A0A4S2BHR5</accession>
<dbReference type="EMBL" id="SRYV01000011">
    <property type="protein sequence ID" value="TGY14021.1"/>
    <property type="molecule type" value="Genomic_DNA"/>
</dbReference>
<evidence type="ECO:0000313" key="2">
    <source>
        <dbReference type="EMBL" id="TGY14021.1"/>
    </source>
</evidence>
<dbReference type="Gene3D" id="3.40.10.10">
    <property type="entry name" value="DNA Methylphosphotriester Repair Domain"/>
    <property type="match status" value="1"/>
</dbReference>